<keyword evidence="1" id="KW-0472">Membrane</keyword>
<organism evidence="2 3">
    <name type="scientific">Gymnopilus junonius</name>
    <name type="common">Spectacular rustgill mushroom</name>
    <name type="synonym">Gymnopilus spectabilis subsp. junonius</name>
    <dbReference type="NCBI Taxonomy" id="109634"/>
    <lineage>
        <taxon>Eukaryota</taxon>
        <taxon>Fungi</taxon>
        <taxon>Dikarya</taxon>
        <taxon>Basidiomycota</taxon>
        <taxon>Agaricomycotina</taxon>
        <taxon>Agaricomycetes</taxon>
        <taxon>Agaricomycetidae</taxon>
        <taxon>Agaricales</taxon>
        <taxon>Agaricineae</taxon>
        <taxon>Hymenogastraceae</taxon>
        <taxon>Gymnopilus</taxon>
    </lineage>
</organism>
<keyword evidence="1" id="KW-1133">Transmembrane helix</keyword>
<protein>
    <submittedName>
        <fullName evidence="2">Uncharacterized protein</fullName>
    </submittedName>
</protein>
<accession>A0A9P5NDI2</accession>
<evidence type="ECO:0000313" key="2">
    <source>
        <dbReference type="EMBL" id="KAF8881277.1"/>
    </source>
</evidence>
<feature type="transmembrane region" description="Helical" evidence="1">
    <location>
        <begin position="38"/>
        <end position="56"/>
    </location>
</feature>
<sequence>TFKRTRFESFFIVFLLSVLFSQYHFFTILSIKIESFTFLLFLFVLVLLISFLSNFIPAHRNHNHIRVRAVCAPARIIKFELP</sequence>
<dbReference type="EMBL" id="JADNYJ010000133">
    <property type="protein sequence ID" value="KAF8881277.1"/>
    <property type="molecule type" value="Genomic_DNA"/>
</dbReference>
<dbReference type="Proteomes" id="UP000724874">
    <property type="component" value="Unassembled WGS sequence"/>
</dbReference>
<evidence type="ECO:0000313" key="3">
    <source>
        <dbReference type="Proteomes" id="UP000724874"/>
    </source>
</evidence>
<keyword evidence="3" id="KW-1185">Reference proteome</keyword>
<proteinExistence type="predicted"/>
<reference evidence="2" key="1">
    <citation type="submission" date="2020-11" db="EMBL/GenBank/DDBJ databases">
        <authorList>
            <consortium name="DOE Joint Genome Institute"/>
            <person name="Ahrendt S."/>
            <person name="Riley R."/>
            <person name="Andreopoulos W."/>
            <person name="LaButti K."/>
            <person name="Pangilinan J."/>
            <person name="Ruiz-duenas F.J."/>
            <person name="Barrasa J.M."/>
            <person name="Sanchez-Garcia M."/>
            <person name="Camarero S."/>
            <person name="Miyauchi S."/>
            <person name="Serrano A."/>
            <person name="Linde D."/>
            <person name="Babiker R."/>
            <person name="Drula E."/>
            <person name="Ayuso-Fernandez I."/>
            <person name="Pacheco R."/>
            <person name="Padilla G."/>
            <person name="Ferreira P."/>
            <person name="Barriuso J."/>
            <person name="Kellner H."/>
            <person name="Castanera R."/>
            <person name="Alfaro M."/>
            <person name="Ramirez L."/>
            <person name="Pisabarro A.G."/>
            <person name="Kuo A."/>
            <person name="Tritt A."/>
            <person name="Lipzen A."/>
            <person name="He G."/>
            <person name="Yan M."/>
            <person name="Ng V."/>
            <person name="Cullen D."/>
            <person name="Martin F."/>
            <person name="Rosso M.-N."/>
            <person name="Henrissat B."/>
            <person name="Hibbett D."/>
            <person name="Martinez A.T."/>
            <person name="Grigoriev I.V."/>
        </authorList>
    </citation>
    <scope>NUCLEOTIDE SEQUENCE</scope>
    <source>
        <strain evidence="2">AH 44721</strain>
    </source>
</reference>
<feature type="non-terminal residue" evidence="2">
    <location>
        <position position="1"/>
    </location>
</feature>
<dbReference type="AlphaFoldDB" id="A0A9P5NDI2"/>
<evidence type="ECO:0000256" key="1">
    <source>
        <dbReference type="SAM" id="Phobius"/>
    </source>
</evidence>
<keyword evidence="1" id="KW-0812">Transmembrane</keyword>
<name>A0A9P5NDI2_GYMJU</name>
<gene>
    <name evidence="2" type="ORF">CPB84DRAFT_1791895</name>
</gene>
<feature type="transmembrane region" description="Helical" evidence="1">
    <location>
        <begin position="7"/>
        <end position="26"/>
    </location>
</feature>
<comment type="caution">
    <text evidence="2">The sequence shown here is derived from an EMBL/GenBank/DDBJ whole genome shotgun (WGS) entry which is preliminary data.</text>
</comment>